<accession>A0AAV4WW82</accession>
<dbReference type="Proteomes" id="UP001054945">
    <property type="component" value="Unassembled WGS sequence"/>
</dbReference>
<comment type="caution">
    <text evidence="1">The sequence shown here is derived from an EMBL/GenBank/DDBJ whole genome shotgun (WGS) entry which is preliminary data.</text>
</comment>
<dbReference type="EMBL" id="BPLR01016839">
    <property type="protein sequence ID" value="GIY86747.1"/>
    <property type="molecule type" value="Genomic_DNA"/>
</dbReference>
<dbReference type="AlphaFoldDB" id="A0AAV4WW82"/>
<keyword evidence="2" id="KW-1185">Reference proteome</keyword>
<reference evidence="1 2" key="1">
    <citation type="submission" date="2021-06" db="EMBL/GenBank/DDBJ databases">
        <title>Caerostris extrusa draft genome.</title>
        <authorList>
            <person name="Kono N."/>
            <person name="Arakawa K."/>
        </authorList>
    </citation>
    <scope>NUCLEOTIDE SEQUENCE [LARGE SCALE GENOMIC DNA]</scope>
</reference>
<gene>
    <name evidence="1" type="ORF">CEXT_187481</name>
</gene>
<name>A0AAV4WW82_CAEEX</name>
<evidence type="ECO:0000313" key="1">
    <source>
        <dbReference type="EMBL" id="GIY86747.1"/>
    </source>
</evidence>
<sequence length="79" mass="9206">MSRPRPSEPQLLLEVRVSVRFPTTNNPKHPRWRCNRSSVPLVGSILDLKYRFFLIGMDRSMGEVVNGIFLLSDWGDKQY</sequence>
<proteinExistence type="predicted"/>
<evidence type="ECO:0000313" key="2">
    <source>
        <dbReference type="Proteomes" id="UP001054945"/>
    </source>
</evidence>
<organism evidence="1 2">
    <name type="scientific">Caerostris extrusa</name>
    <name type="common">Bark spider</name>
    <name type="synonym">Caerostris bankana</name>
    <dbReference type="NCBI Taxonomy" id="172846"/>
    <lineage>
        <taxon>Eukaryota</taxon>
        <taxon>Metazoa</taxon>
        <taxon>Ecdysozoa</taxon>
        <taxon>Arthropoda</taxon>
        <taxon>Chelicerata</taxon>
        <taxon>Arachnida</taxon>
        <taxon>Araneae</taxon>
        <taxon>Araneomorphae</taxon>
        <taxon>Entelegynae</taxon>
        <taxon>Araneoidea</taxon>
        <taxon>Araneidae</taxon>
        <taxon>Caerostris</taxon>
    </lineage>
</organism>
<protein>
    <submittedName>
        <fullName evidence="1">Uncharacterized protein</fullName>
    </submittedName>
</protein>